<evidence type="ECO:0000313" key="2">
    <source>
        <dbReference type="Proteomes" id="UP001055091"/>
    </source>
</evidence>
<dbReference type="InterPro" id="IPR010106">
    <property type="entry name" value="RpnA"/>
</dbReference>
<organism evidence="1 2">
    <name type="scientific">Hungatella hathewayi</name>
    <dbReference type="NCBI Taxonomy" id="154046"/>
    <lineage>
        <taxon>Bacteria</taxon>
        <taxon>Bacillati</taxon>
        <taxon>Bacillota</taxon>
        <taxon>Clostridia</taxon>
        <taxon>Lachnospirales</taxon>
        <taxon>Lachnospiraceae</taxon>
        <taxon>Hungatella</taxon>
    </lineage>
</organism>
<evidence type="ECO:0000313" key="1">
    <source>
        <dbReference type="EMBL" id="GKH03700.1"/>
    </source>
</evidence>
<reference evidence="1" key="1">
    <citation type="submission" date="2022-01" db="EMBL/GenBank/DDBJ databases">
        <title>Novel bile acid biosynthetic pathways are enriched in the microbiome of centenarians.</title>
        <authorList>
            <person name="Sato Y."/>
            <person name="Atarashi K."/>
            <person name="Plichta R.D."/>
            <person name="Arai Y."/>
            <person name="Sasajima S."/>
            <person name="Kearney M.S."/>
            <person name="Suda W."/>
            <person name="Takeshita K."/>
            <person name="Sasaki T."/>
            <person name="Okamoto S."/>
            <person name="Skelly N.A."/>
            <person name="Okamura Y."/>
            <person name="Vlamakis H."/>
            <person name="Li Y."/>
            <person name="Tanoue T."/>
            <person name="Takei H."/>
            <person name="Nittono H."/>
            <person name="Narushima S."/>
            <person name="Irie J."/>
            <person name="Itoh H."/>
            <person name="Moriya K."/>
            <person name="Sugiura Y."/>
            <person name="Suematsu M."/>
            <person name="Moritoki N."/>
            <person name="Shibata S."/>
            <person name="Littman R.D."/>
            <person name="Fischbach A.M."/>
            <person name="Uwamino Y."/>
            <person name="Inoue T."/>
            <person name="Honda A."/>
            <person name="Hattori M."/>
            <person name="Murai T."/>
            <person name="Xavier J.R."/>
            <person name="Hirose N."/>
            <person name="Honda K."/>
        </authorList>
    </citation>
    <scope>NUCLEOTIDE SEQUENCE</scope>
    <source>
        <strain evidence="1">CE91-St55</strain>
    </source>
</reference>
<dbReference type="RefSeq" id="WP_118042235.1">
    <property type="nucleotide sequence ID" value="NZ_BQNJ01000002.1"/>
</dbReference>
<gene>
    <name evidence="1" type="ORF">CE91St55_56810</name>
</gene>
<sequence length="285" mass="32758">MKKRKLEDLNLMDDFLFQEMVSKEGIGEEFCRILLSTILGRPIQKIKVIPQKVLLGIDTGSHGIRMDAYIEDRSGDDIEVAADIYDIEPNNTYEKETLPKRTRYYDALIDSQLLETGADYSKLKNVMIIMILPYDPFGMDRMVYTVKNHCLEEPSVPYDDGLVKLYLYTKGTAGNPGKSLRDMLKYMEKSTEDNVTDDSIAKIHNLVNKVKRDKEVGINYMKSWEREQFIRREGLEEGLAEGLTEGQNRINQLNLKLIAASRTEDMIRAAGDKEFQHKLLEEFGV</sequence>
<dbReference type="EMBL" id="BQNJ01000002">
    <property type="protein sequence ID" value="GKH03700.1"/>
    <property type="molecule type" value="Genomic_DNA"/>
</dbReference>
<comment type="caution">
    <text evidence="1">The sequence shown here is derived from an EMBL/GenBank/DDBJ whole genome shotgun (WGS) entry which is preliminary data.</text>
</comment>
<dbReference type="NCBIfam" id="TIGR01784">
    <property type="entry name" value="T_den_put_tspse"/>
    <property type="match status" value="1"/>
</dbReference>
<name>A0AA37N5B6_9FIRM</name>
<dbReference type="Proteomes" id="UP001055091">
    <property type="component" value="Unassembled WGS sequence"/>
</dbReference>
<dbReference type="AlphaFoldDB" id="A0AA37N5B6"/>
<proteinExistence type="predicted"/>
<protein>
    <recommendedName>
        <fullName evidence="3">Rpn family recombination-promoting nuclease/putative transposase</fullName>
    </recommendedName>
</protein>
<evidence type="ECO:0008006" key="3">
    <source>
        <dbReference type="Google" id="ProtNLM"/>
    </source>
</evidence>
<accession>A0AA37N5B6</accession>